<accession>A0A2P1PUG9</accession>
<evidence type="ECO:0000313" key="3">
    <source>
        <dbReference type="Proteomes" id="UP000241074"/>
    </source>
</evidence>
<dbReference type="EMBL" id="CP027860">
    <property type="protein sequence ID" value="AVP98484.1"/>
    <property type="molecule type" value="Genomic_DNA"/>
</dbReference>
<reference evidence="2 3" key="1">
    <citation type="submission" date="2018-03" db="EMBL/GenBank/DDBJ databases">
        <title>Ahniella affigens gen. nov., sp. nov., a gammaproteobacterium isolated from sandy soil near a stream.</title>
        <authorList>
            <person name="Ko Y."/>
            <person name="Kim J.-H."/>
        </authorList>
    </citation>
    <scope>NUCLEOTIDE SEQUENCE [LARGE SCALE GENOMIC DNA]</scope>
    <source>
        <strain evidence="2 3">D13</strain>
    </source>
</reference>
<dbReference type="Proteomes" id="UP000241074">
    <property type="component" value="Chromosome"/>
</dbReference>
<keyword evidence="1" id="KW-0732">Signal</keyword>
<keyword evidence="3" id="KW-1185">Reference proteome</keyword>
<gene>
    <name evidence="2" type="ORF">C7S18_15395</name>
</gene>
<name>A0A2P1PUG9_9GAMM</name>
<evidence type="ECO:0000256" key="1">
    <source>
        <dbReference type="SAM" id="SignalP"/>
    </source>
</evidence>
<protein>
    <recommendedName>
        <fullName evidence="4">Bacterial Ig-like domain-containing protein</fullName>
    </recommendedName>
</protein>
<sequence>MNHFSKGSWSLLATAIALAGGATECASAKQVESPQLVNCPSNLLKDASVRQKTLTRSELIESDGQTITVSRFRLDANTECALQTAPILRALSPDDRATRRATVTDSPMAALGADESESANKALCGFGTPVARVHTGRCGTGGSAIASAWFASSNLAIAGAELAGNYNDLCLHADGIFYDVHQVRRIGSGPGMVAGLSLMKAVGRTAGAQHVPGALVSPTGAAFGLSVEGVTANGGGSCHGGTANGDNGTFASFYWTSYTLFAPLWLYTGGPAFINSSGSVPVGTHAVYQINSALGTNYVNPVIKRFSAGDINTIATWANTAAPTQPVTITSPGFGATVNSNLPLTVSVSATGSTALELDGQPVGNPITGLSAGQHRLVAYAVGSPNFRHTIQFNAQPQAVADAHEIDDAPDQWKPLYDGQRKYHNFHRANDADWSAFAIGAGVQANIVLSGSAFGQCALNLYLHPNYPNGVRQLVASTNGSCANLSLQHASPLSPATHVYFLESKLVGNASSSNTDYNLLATTAPVPIAADAYEADNTRDQYKALYGGQPQAHNFHVAGDTDWTAFAVGPSVPVRVTMNGAAAERSRIRLYRQDNYPTGPISLIGTAEAASSLVLNDTFAPSGPYTVYYVETAAIWSGFYGAASTYQIAVDTF</sequence>
<feature type="chain" id="PRO_5015117339" description="Bacterial Ig-like domain-containing protein" evidence="1">
    <location>
        <begin position="20"/>
        <end position="653"/>
    </location>
</feature>
<reference evidence="2 3" key="2">
    <citation type="submission" date="2018-03" db="EMBL/GenBank/DDBJ databases">
        <authorList>
            <person name="Keele B.F."/>
        </authorList>
    </citation>
    <scope>NUCLEOTIDE SEQUENCE [LARGE SCALE GENOMIC DNA]</scope>
    <source>
        <strain evidence="2 3">D13</strain>
    </source>
</reference>
<dbReference type="AlphaFoldDB" id="A0A2P1PUG9"/>
<organism evidence="2 3">
    <name type="scientific">Ahniella affigens</name>
    <dbReference type="NCBI Taxonomy" id="2021234"/>
    <lineage>
        <taxon>Bacteria</taxon>
        <taxon>Pseudomonadati</taxon>
        <taxon>Pseudomonadota</taxon>
        <taxon>Gammaproteobacteria</taxon>
        <taxon>Lysobacterales</taxon>
        <taxon>Rhodanobacteraceae</taxon>
        <taxon>Ahniella</taxon>
    </lineage>
</organism>
<dbReference type="RefSeq" id="WP_106892405.1">
    <property type="nucleotide sequence ID" value="NZ_CP027860.1"/>
</dbReference>
<proteinExistence type="predicted"/>
<feature type="signal peptide" evidence="1">
    <location>
        <begin position="1"/>
        <end position="19"/>
    </location>
</feature>
<dbReference type="KEGG" id="xba:C7S18_15395"/>
<evidence type="ECO:0000313" key="2">
    <source>
        <dbReference type="EMBL" id="AVP98484.1"/>
    </source>
</evidence>
<evidence type="ECO:0008006" key="4">
    <source>
        <dbReference type="Google" id="ProtNLM"/>
    </source>
</evidence>
<dbReference type="OrthoDB" id="9798386at2"/>